<dbReference type="GO" id="GO:0005886">
    <property type="term" value="C:plasma membrane"/>
    <property type="evidence" value="ECO:0007669"/>
    <property type="project" value="UniProtKB-SubCell"/>
</dbReference>
<proteinExistence type="inferred from homology"/>
<dbReference type="RefSeq" id="WP_021130401.1">
    <property type="nucleotide sequence ID" value="NZ_AQPH01000001.1"/>
</dbReference>
<evidence type="ECO:0000313" key="11">
    <source>
        <dbReference type="Proteomes" id="UP000015350"/>
    </source>
</evidence>
<dbReference type="InterPro" id="IPR004089">
    <property type="entry name" value="MCPsignal_dom"/>
</dbReference>
<keyword evidence="6" id="KW-1133">Transmembrane helix</keyword>
<keyword evidence="6" id="KW-0472">Membrane</keyword>
<dbReference type="PANTHER" id="PTHR32089:SF112">
    <property type="entry name" value="LYSOZYME-LIKE PROTEIN-RELATED"/>
    <property type="match status" value="1"/>
</dbReference>
<dbReference type="CDD" id="cd06225">
    <property type="entry name" value="HAMP"/>
    <property type="match status" value="1"/>
</dbReference>
<feature type="transmembrane region" description="Helical" evidence="6">
    <location>
        <begin position="12"/>
        <end position="34"/>
    </location>
</feature>
<dbReference type="InterPro" id="IPR000727">
    <property type="entry name" value="T_SNARE_dom"/>
</dbReference>
<evidence type="ECO:0000256" key="5">
    <source>
        <dbReference type="PROSITE-ProRule" id="PRU00284"/>
    </source>
</evidence>
<dbReference type="PROSITE" id="PS50885">
    <property type="entry name" value="HAMP"/>
    <property type="match status" value="1"/>
</dbReference>
<dbReference type="Pfam" id="PF00672">
    <property type="entry name" value="HAMP"/>
    <property type="match status" value="1"/>
</dbReference>
<feature type="domain" description="HAMP" evidence="9">
    <location>
        <begin position="342"/>
        <end position="395"/>
    </location>
</feature>
<keyword evidence="3 5" id="KW-0807">Transducer</keyword>
<keyword evidence="6" id="KW-0812">Transmembrane</keyword>
<keyword evidence="2" id="KW-1003">Cell membrane</keyword>
<dbReference type="SUPFAM" id="SSF103190">
    <property type="entry name" value="Sensory domain-like"/>
    <property type="match status" value="1"/>
</dbReference>
<dbReference type="PANTHER" id="PTHR32089">
    <property type="entry name" value="METHYL-ACCEPTING CHEMOTAXIS PROTEIN MCPB"/>
    <property type="match status" value="1"/>
</dbReference>
<dbReference type="SMART" id="SM00304">
    <property type="entry name" value="HAMP"/>
    <property type="match status" value="1"/>
</dbReference>
<evidence type="ECO:0000313" key="10">
    <source>
        <dbReference type="EMBL" id="EPY03455.1"/>
    </source>
</evidence>
<keyword evidence="2" id="KW-0997">Cell inner membrane</keyword>
<evidence type="ECO:0000256" key="3">
    <source>
        <dbReference type="ARBA" id="ARBA00023224"/>
    </source>
</evidence>
<dbReference type="AlphaFoldDB" id="S9TYN2"/>
<evidence type="ECO:0000259" key="7">
    <source>
        <dbReference type="PROSITE" id="PS50111"/>
    </source>
</evidence>
<dbReference type="PROSITE" id="PS50111">
    <property type="entry name" value="CHEMOTAXIS_TRANSDUC_2"/>
    <property type="match status" value="1"/>
</dbReference>
<dbReference type="InterPro" id="IPR003660">
    <property type="entry name" value="HAMP_dom"/>
</dbReference>
<feature type="domain" description="T-SNARE coiled-coil homology" evidence="8">
    <location>
        <begin position="588"/>
        <end position="650"/>
    </location>
</feature>
<comment type="subcellular location">
    <subcellularLocation>
        <location evidence="1">Cell inner membrane</location>
        <topology evidence="1">Multi-pass membrane protein</topology>
    </subcellularLocation>
</comment>
<dbReference type="PROSITE" id="PS50192">
    <property type="entry name" value="T_SNARE"/>
    <property type="match status" value="1"/>
</dbReference>
<dbReference type="STRING" id="1316936.K678_00050"/>
<evidence type="ECO:0000256" key="1">
    <source>
        <dbReference type="ARBA" id="ARBA00004429"/>
    </source>
</evidence>
<dbReference type="SMART" id="SM00283">
    <property type="entry name" value="MA"/>
    <property type="match status" value="1"/>
</dbReference>
<evidence type="ECO:0000259" key="8">
    <source>
        <dbReference type="PROSITE" id="PS50192"/>
    </source>
</evidence>
<dbReference type="Gene3D" id="1.10.287.950">
    <property type="entry name" value="Methyl-accepting chemotaxis protein"/>
    <property type="match status" value="1"/>
</dbReference>
<reference evidence="10 11" key="1">
    <citation type="submission" date="2013-04" db="EMBL/GenBank/DDBJ databases">
        <authorList>
            <person name="Kuznetsov B."/>
            <person name="Ivanovsky R."/>
        </authorList>
    </citation>
    <scope>NUCLEOTIDE SEQUENCE [LARGE SCALE GENOMIC DNA]</scope>
    <source>
        <strain evidence="10 11">MGU-K5</strain>
    </source>
</reference>
<dbReference type="Pfam" id="PF00015">
    <property type="entry name" value="MCPsignal"/>
    <property type="match status" value="1"/>
</dbReference>
<evidence type="ECO:0000256" key="6">
    <source>
        <dbReference type="SAM" id="Phobius"/>
    </source>
</evidence>
<protein>
    <submittedName>
        <fullName evidence="10">Chemotaxis sensory transducer protein</fullName>
    </submittedName>
</protein>
<dbReference type="PATRIC" id="fig|1316936.3.peg.10"/>
<dbReference type="Pfam" id="PF22673">
    <property type="entry name" value="MCP-like_PDC_1"/>
    <property type="match status" value="1"/>
</dbReference>
<dbReference type="EMBL" id="AQPH01000001">
    <property type="protein sequence ID" value="EPY03455.1"/>
    <property type="molecule type" value="Genomic_DNA"/>
</dbReference>
<dbReference type="GO" id="GO:0007165">
    <property type="term" value="P:signal transduction"/>
    <property type="evidence" value="ECO:0007669"/>
    <property type="project" value="UniProtKB-KW"/>
</dbReference>
<accession>S9TYN2</accession>
<comment type="caution">
    <text evidence="10">The sequence shown here is derived from an EMBL/GenBank/DDBJ whole genome shotgun (WGS) entry which is preliminary data.</text>
</comment>
<dbReference type="Proteomes" id="UP000015350">
    <property type="component" value="Unassembled WGS sequence"/>
</dbReference>
<name>S9TYN2_MAGFU</name>
<feature type="transmembrane region" description="Helical" evidence="6">
    <location>
        <begin position="322"/>
        <end position="345"/>
    </location>
</feature>
<organism evidence="10 11">
    <name type="scientific">Magnetospirillum fulvum MGU-K5</name>
    <dbReference type="NCBI Taxonomy" id="1316936"/>
    <lineage>
        <taxon>Bacteria</taxon>
        <taxon>Pseudomonadati</taxon>
        <taxon>Pseudomonadota</taxon>
        <taxon>Alphaproteobacteria</taxon>
        <taxon>Rhodospirillales</taxon>
        <taxon>Rhodospirillaceae</taxon>
        <taxon>Magnetospirillum</taxon>
    </lineage>
</organism>
<comment type="similarity">
    <text evidence="4">Belongs to the methyl-accepting chemotaxis (MCP) protein family.</text>
</comment>
<dbReference type="Gene3D" id="6.10.340.10">
    <property type="match status" value="1"/>
</dbReference>
<dbReference type="eggNOG" id="COG0840">
    <property type="taxonomic scope" value="Bacteria"/>
</dbReference>
<feature type="domain" description="Methyl-accepting transducer" evidence="7">
    <location>
        <begin position="436"/>
        <end position="672"/>
    </location>
</feature>
<sequence>MNNPDTQHGISIRIRILVPIILVIAVGFSLIVGFSSIQSFGDAKTGATALMHQSALAESNLIRQMVEKGQTAARTNASWMGRTNPKSYDRSAIGGDLLRQLEHNPGFTGIYVGFDANFDGRDAENAGGTWGDASGRYLVYAYRKDGAPIVEIAPLTGDPAEEFWYNTPLREKRDTVTPPFFYEISGQKTLMITVASPILVGTKAVGVATVDLALKQVQADVAALKPMGSGYAALISHDGQWVANPDPALLGKPVETDAVKTALAAARNGKTADFTLTGTAGEEMMAVLVPIRFGQAPEVWSFLIAVPESAVLAEAKATRTKLLAVGTVVLLLAAAIAVLIGNGIVKPIKAMTGSMTRLAKGDLNIEIAGGDRGDEIGAMAHAVQVFKDNAVAMAEMQRRNAEMEQQATAEQRRLLLDTATRFETEVAGVVRSVGDGARAMRGTAQSMSSTADQVSSSANLVAVAAGEASSNVQTVAAASEELAASIREISRQVADSARVSQEAVDQVDHNRNTIAHLTEAANRIGEVVTLINDIASQTNLLALNATIEAARAGDAGKGFAVVAGEVKQLANQTARATEEISSQINAVQNTTREAVEAINNVAKTIDTINSISSQIASAVEEQSAATQEITRSVQQAANGTATVSSSIAGVNDGARRNGGEAVQVLHAAEQLAEDINSLTGKVESFLGRIRA</sequence>
<dbReference type="CDD" id="cd12913">
    <property type="entry name" value="PDC1_MCP_like"/>
    <property type="match status" value="1"/>
</dbReference>
<evidence type="ECO:0000259" key="9">
    <source>
        <dbReference type="PROSITE" id="PS50885"/>
    </source>
</evidence>
<dbReference type="CDD" id="cd12912">
    <property type="entry name" value="PDC2_MCP_like"/>
    <property type="match status" value="1"/>
</dbReference>
<evidence type="ECO:0000256" key="2">
    <source>
        <dbReference type="ARBA" id="ARBA00022519"/>
    </source>
</evidence>
<gene>
    <name evidence="10" type="ORF">K678_00050</name>
</gene>
<dbReference type="InterPro" id="IPR029151">
    <property type="entry name" value="Sensor-like_sf"/>
</dbReference>
<evidence type="ECO:0000256" key="4">
    <source>
        <dbReference type="ARBA" id="ARBA00029447"/>
    </source>
</evidence>
<dbReference type="SUPFAM" id="SSF58104">
    <property type="entry name" value="Methyl-accepting chemotaxis protein (MCP) signaling domain"/>
    <property type="match status" value="1"/>
</dbReference>
<dbReference type="Gene3D" id="3.30.450.20">
    <property type="entry name" value="PAS domain"/>
    <property type="match status" value="2"/>
</dbReference>